<feature type="compositionally biased region" description="Low complexity" evidence="1">
    <location>
        <begin position="287"/>
        <end position="297"/>
    </location>
</feature>
<dbReference type="InterPro" id="IPR006578">
    <property type="entry name" value="MADF-dom"/>
</dbReference>
<feature type="compositionally biased region" description="Basic and acidic residues" evidence="1">
    <location>
        <begin position="185"/>
        <end position="200"/>
    </location>
</feature>
<dbReference type="AlphaFoldDB" id="A0A482WUY9"/>
<feature type="region of interest" description="Disordered" evidence="1">
    <location>
        <begin position="174"/>
        <end position="202"/>
    </location>
</feature>
<evidence type="ECO:0000313" key="3">
    <source>
        <dbReference type="EMBL" id="RZF37082.1"/>
    </source>
</evidence>
<name>A0A482WUY9_LAOST</name>
<dbReference type="PANTHER" id="PTHR12243">
    <property type="entry name" value="MADF DOMAIN TRANSCRIPTION FACTOR"/>
    <property type="match status" value="1"/>
</dbReference>
<dbReference type="SMART" id="SM00595">
    <property type="entry name" value="MADF"/>
    <property type="match status" value="1"/>
</dbReference>
<evidence type="ECO:0000313" key="4">
    <source>
        <dbReference type="Proteomes" id="UP000291343"/>
    </source>
</evidence>
<organism evidence="3 4">
    <name type="scientific">Laodelphax striatellus</name>
    <name type="common">Small brown planthopper</name>
    <name type="synonym">Delphax striatella</name>
    <dbReference type="NCBI Taxonomy" id="195883"/>
    <lineage>
        <taxon>Eukaryota</taxon>
        <taxon>Metazoa</taxon>
        <taxon>Ecdysozoa</taxon>
        <taxon>Arthropoda</taxon>
        <taxon>Hexapoda</taxon>
        <taxon>Insecta</taxon>
        <taxon>Pterygota</taxon>
        <taxon>Neoptera</taxon>
        <taxon>Paraneoptera</taxon>
        <taxon>Hemiptera</taxon>
        <taxon>Auchenorrhyncha</taxon>
        <taxon>Fulgoroidea</taxon>
        <taxon>Delphacidae</taxon>
        <taxon>Criomorphinae</taxon>
        <taxon>Laodelphax</taxon>
    </lineage>
</organism>
<dbReference type="Pfam" id="PF10545">
    <property type="entry name" value="MADF_DNA_bdg"/>
    <property type="match status" value="1"/>
</dbReference>
<proteinExistence type="predicted"/>
<dbReference type="EMBL" id="QKKF02025314">
    <property type="protein sequence ID" value="RZF37082.1"/>
    <property type="molecule type" value="Genomic_DNA"/>
</dbReference>
<dbReference type="Proteomes" id="UP000291343">
    <property type="component" value="Unassembled WGS sequence"/>
</dbReference>
<feature type="compositionally biased region" description="Gly residues" evidence="1">
    <location>
        <begin position="304"/>
        <end position="313"/>
    </location>
</feature>
<keyword evidence="4" id="KW-1185">Reference proteome</keyword>
<evidence type="ECO:0000256" key="1">
    <source>
        <dbReference type="SAM" id="MobiDB-lite"/>
    </source>
</evidence>
<feature type="compositionally biased region" description="Basic and acidic residues" evidence="1">
    <location>
        <begin position="273"/>
        <end position="282"/>
    </location>
</feature>
<dbReference type="PANTHER" id="PTHR12243:SF64">
    <property type="entry name" value="DORSAL INTERACTING PROTEIN 3-RELATED"/>
    <property type="match status" value="1"/>
</dbReference>
<reference evidence="3 4" key="1">
    <citation type="journal article" date="2017" name="Gigascience">
        <title>Genome sequence of the small brown planthopper, Laodelphax striatellus.</title>
        <authorList>
            <person name="Zhu J."/>
            <person name="Jiang F."/>
            <person name="Wang X."/>
            <person name="Yang P."/>
            <person name="Bao Y."/>
            <person name="Zhao W."/>
            <person name="Wang W."/>
            <person name="Lu H."/>
            <person name="Wang Q."/>
            <person name="Cui N."/>
            <person name="Li J."/>
            <person name="Chen X."/>
            <person name="Luo L."/>
            <person name="Yu J."/>
            <person name="Kang L."/>
            <person name="Cui F."/>
        </authorList>
    </citation>
    <scope>NUCLEOTIDE SEQUENCE [LARGE SCALE GENOMIC DNA]</scope>
    <source>
        <strain evidence="3">Lst14</strain>
    </source>
</reference>
<evidence type="ECO:0000259" key="2">
    <source>
        <dbReference type="PROSITE" id="PS51029"/>
    </source>
</evidence>
<dbReference type="OrthoDB" id="8062432at2759"/>
<comment type="caution">
    <text evidence="3">The sequence shown here is derived from an EMBL/GenBank/DDBJ whole genome shotgun (WGS) entry which is preliminary data.</text>
</comment>
<feature type="compositionally biased region" description="Polar residues" evidence="1">
    <location>
        <begin position="350"/>
        <end position="361"/>
    </location>
</feature>
<feature type="compositionally biased region" description="Polar residues" evidence="1">
    <location>
        <begin position="222"/>
        <end position="232"/>
    </location>
</feature>
<dbReference type="PROSITE" id="PS51029">
    <property type="entry name" value="MADF"/>
    <property type="match status" value="1"/>
</dbReference>
<protein>
    <recommendedName>
        <fullName evidence="2">MADF domain-containing protein</fullName>
    </recommendedName>
</protein>
<dbReference type="InParanoid" id="A0A482WUY9"/>
<dbReference type="GO" id="GO:0006357">
    <property type="term" value="P:regulation of transcription by RNA polymerase II"/>
    <property type="evidence" value="ECO:0007669"/>
    <property type="project" value="TreeGrafter"/>
</dbReference>
<feature type="region of interest" description="Disordered" evidence="1">
    <location>
        <begin position="222"/>
        <end position="370"/>
    </location>
</feature>
<sequence length="481" mass="52641">MSFSLCDEIKLISLIAENPCLHDSTDKDFNSGYWRTAAWQQISRQLNKRADICKSVWTKIRRSYNDALRNSRLGIGTPASWKSKHHELMSSLYAGHQKGKPKPTIESIYASDNSPLDNKLEVEDLQQNSSRIEWVDCDLNVVEPPSSGFEENGGPGGQSLQIAENGLTVQPSVAVGPRVSQGMEKAGKRSSDRVRQKVDTSDSVDNDIVAEILREEQKLLQQYHRQQKNSAQKIGGGEGRNSDVSAKKRRVPSKKRPVSAKKRQVSNTAQKVGKNEAAKVEVEGTQVRNSRVANRSSRLSKDGGMQGTEGGGSLKLNRGSQQNSSHGGNNAVLGSPDQQNSSHGRRNLRLGSSDQHNSSHNVGLGSSDRIENNLRLGSHDEQSLHESHVTNNNFDDVDLFCRHIGSVLRSLNPLQKAVAKKDLSSVLSHYEIVAAKNAVEDTQRCAGLENTAGYNMVTTTRMEGVSLLGASPRLSFVGGQM</sequence>
<dbReference type="InterPro" id="IPR039353">
    <property type="entry name" value="TF_Adf1"/>
</dbReference>
<accession>A0A482WUY9</accession>
<feature type="compositionally biased region" description="Basic residues" evidence="1">
    <location>
        <begin position="247"/>
        <end position="264"/>
    </location>
</feature>
<feature type="compositionally biased region" description="Polar residues" evidence="1">
    <location>
        <begin position="318"/>
        <end position="328"/>
    </location>
</feature>
<feature type="domain" description="MADF" evidence="2">
    <location>
        <begin position="10"/>
        <end position="94"/>
    </location>
</feature>
<gene>
    <name evidence="3" type="ORF">LSTR_LSTR012574</name>
</gene>
<dbReference type="GO" id="GO:0005634">
    <property type="term" value="C:nucleus"/>
    <property type="evidence" value="ECO:0007669"/>
    <property type="project" value="TreeGrafter"/>
</dbReference>
<dbReference type="GO" id="GO:0005667">
    <property type="term" value="C:transcription regulator complex"/>
    <property type="evidence" value="ECO:0007669"/>
    <property type="project" value="TreeGrafter"/>
</dbReference>